<keyword evidence="2" id="KW-1185">Reference proteome</keyword>
<reference evidence="2" key="1">
    <citation type="submission" date="2015-10" db="EMBL/GenBank/DDBJ databases">
        <title>Niche specialization of a soil ammonia-oxidizing archaeon, Candidatus Nitrosocosmicus oleophilus.</title>
        <authorList>
            <person name="Jung M.-Y."/>
            <person name="Rhee S.-K."/>
        </authorList>
    </citation>
    <scope>NUCLEOTIDE SEQUENCE [LARGE SCALE GENOMIC DNA]</scope>
    <source>
        <strain evidence="2">MY3</strain>
    </source>
</reference>
<gene>
    <name evidence="1" type="ORF">NMY3_03273</name>
</gene>
<proteinExistence type="predicted"/>
<dbReference type="RefSeq" id="WP_196816523.1">
    <property type="nucleotide sequence ID" value="NZ_CP012850.1"/>
</dbReference>
<dbReference type="OrthoDB" id="43989at2157"/>
<evidence type="ECO:0000313" key="2">
    <source>
        <dbReference type="Proteomes" id="UP000058925"/>
    </source>
</evidence>
<name>A0A654M137_9ARCH</name>
<evidence type="ECO:0000313" key="1">
    <source>
        <dbReference type="EMBL" id="ALI37458.1"/>
    </source>
</evidence>
<dbReference type="KEGG" id="taa:NMY3_03273"/>
<dbReference type="Proteomes" id="UP000058925">
    <property type="component" value="Chromosome"/>
</dbReference>
<accession>A0A654M137</accession>
<dbReference type="Gene3D" id="3.40.33.10">
    <property type="entry name" value="CAP"/>
    <property type="match status" value="1"/>
</dbReference>
<dbReference type="InterPro" id="IPR035940">
    <property type="entry name" value="CAP_sf"/>
</dbReference>
<dbReference type="GeneID" id="60423123"/>
<organism evidence="1 2">
    <name type="scientific">Candidatus Nitrosocosmicus oleophilus</name>
    <dbReference type="NCBI Taxonomy" id="1353260"/>
    <lineage>
        <taxon>Archaea</taxon>
        <taxon>Nitrososphaerota</taxon>
        <taxon>Nitrososphaeria</taxon>
        <taxon>Nitrososphaerales</taxon>
        <taxon>Nitrososphaeraceae</taxon>
        <taxon>Candidatus Nitrosocosmicus</taxon>
    </lineage>
</organism>
<sequence>MSNILIILISLACITDFQEAFSINGTSSLKILQSYALSKINTDRLNVGLNPLSLSDNKAAQYHASEILQSEILSHWSKNGLKPYMLYSLHNGTGYVQQNIGQISYINTDDVMKGMTSHSFCTSDSRLYCEPLDPFDAIDKLENSMMFDDFLCCHDGHKNNILNKLHTNVSIGIAFNEYYFVLVQNFENNYLRYNLSNENDEYLLEAKMLDPKKNLQLSHISFYIDNLPNEREYEVNKNKLNYSMGDLGLIVSKPLEFYEQYVQPESYRIIEAENWDILDDRINLSFKFPDDFVLNDRIITMVLYAANKTMNTSTHDTDEGTSPREVVPLTSYVIHNKAVLRFD</sequence>
<protein>
    <submittedName>
        <fullName evidence="1">Uncharacterized protein</fullName>
    </submittedName>
</protein>
<dbReference type="AlphaFoldDB" id="A0A654M137"/>
<dbReference type="EMBL" id="CP012850">
    <property type="protein sequence ID" value="ALI37458.1"/>
    <property type="molecule type" value="Genomic_DNA"/>
</dbReference>